<dbReference type="GO" id="GO:0006352">
    <property type="term" value="P:DNA-templated transcription initiation"/>
    <property type="evidence" value="ECO:0007669"/>
    <property type="project" value="InterPro"/>
</dbReference>
<dbReference type="PANTHER" id="PTHR43133">
    <property type="entry name" value="RNA POLYMERASE ECF-TYPE SIGMA FACTO"/>
    <property type="match status" value="1"/>
</dbReference>
<dbReference type="OrthoDB" id="269998at2"/>
<dbReference type="InterPro" id="IPR039425">
    <property type="entry name" value="RNA_pol_sigma-70-like"/>
</dbReference>
<name>A0A517RAB5_9PLAN</name>
<dbReference type="InterPro" id="IPR007627">
    <property type="entry name" value="RNA_pol_sigma70_r2"/>
</dbReference>
<dbReference type="PANTHER" id="PTHR43133:SF51">
    <property type="entry name" value="RNA POLYMERASE SIGMA FACTOR"/>
    <property type="match status" value="1"/>
</dbReference>
<dbReference type="GO" id="GO:0016987">
    <property type="term" value="F:sigma factor activity"/>
    <property type="evidence" value="ECO:0007669"/>
    <property type="project" value="UniProtKB-KW"/>
</dbReference>
<dbReference type="InterPro" id="IPR013325">
    <property type="entry name" value="RNA_pol_sigma_r2"/>
</dbReference>
<evidence type="ECO:0000256" key="1">
    <source>
        <dbReference type="ARBA" id="ARBA00010641"/>
    </source>
</evidence>
<evidence type="ECO:0000259" key="5">
    <source>
        <dbReference type="Pfam" id="PF04542"/>
    </source>
</evidence>
<keyword evidence="2" id="KW-0805">Transcription regulation</keyword>
<dbReference type="EMBL" id="CP036269">
    <property type="protein sequence ID" value="QDT40723.1"/>
    <property type="molecule type" value="Genomic_DNA"/>
</dbReference>
<keyword evidence="3" id="KW-0731">Sigma factor</keyword>
<proteinExistence type="inferred from homology"/>
<feature type="domain" description="RNA polymerase sigma-70 region 2" evidence="5">
    <location>
        <begin position="23"/>
        <end position="83"/>
    </location>
</feature>
<dbReference type="KEGG" id="gaz:Pan241w_07810"/>
<reference evidence="6 7" key="1">
    <citation type="submission" date="2019-02" db="EMBL/GenBank/DDBJ databases">
        <title>Deep-cultivation of Planctomycetes and their phenomic and genomic characterization uncovers novel biology.</title>
        <authorList>
            <person name="Wiegand S."/>
            <person name="Jogler M."/>
            <person name="Boedeker C."/>
            <person name="Pinto D."/>
            <person name="Vollmers J."/>
            <person name="Rivas-Marin E."/>
            <person name="Kohn T."/>
            <person name="Peeters S.H."/>
            <person name="Heuer A."/>
            <person name="Rast P."/>
            <person name="Oberbeckmann S."/>
            <person name="Bunk B."/>
            <person name="Jeske O."/>
            <person name="Meyerdierks A."/>
            <person name="Storesund J.E."/>
            <person name="Kallscheuer N."/>
            <person name="Luecker S."/>
            <person name="Lage O.M."/>
            <person name="Pohl T."/>
            <person name="Merkel B.J."/>
            <person name="Hornburger P."/>
            <person name="Mueller R.-W."/>
            <person name="Bruemmer F."/>
            <person name="Labrenz M."/>
            <person name="Spormann A.M."/>
            <person name="Op den Camp H."/>
            <person name="Overmann J."/>
            <person name="Amann R."/>
            <person name="Jetten M.S.M."/>
            <person name="Mascher T."/>
            <person name="Medema M.H."/>
            <person name="Devos D.P."/>
            <person name="Kaster A.-K."/>
            <person name="Ovreas L."/>
            <person name="Rohde M."/>
            <person name="Galperin M.Y."/>
            <person name="Jogler C."/>
        </authorList>
    </citation>
    <scope>NUCLEOTIDE SEQUENCE [LARGE SCALE GENOMIC DNA]</scope>
    <source>
        <strain evidence="6 7">Pan241w</strain>
    </source>
</reference>
<dbReference type="InterPro" id="IPR014331">
    <property type="entry name" value="RNA_pol_sigma70_ECF_RHOBA"/>
</dbReference>
<dbReference type="SUPFAM" id="SSF88659">
    <property type="entry name" value="Sigma3 and sigma4 domains of RNA polymerase sigma factors"/>
    <property type="match status" value="1"/>
</dbReference>
<dbReference type="SUPFAM" id="SSF88946">
    <property type="entry name" value="Sigma2 domain of RNA polymerase sigma factors"/>
    <property type="match status" value="1"/>
</dbReference>
<dbReference type="InterPro" id="IPR036388">
    <property type="entry name" value="WH-like_DNA-bd_sf"/>
</dbReference>
<organism evidence="6 7">
    <name type="scientific">Gimesia alba</name>
    <dbReference type="NCBI Taxonomy" id="2527973"/>
    <lineage>
        <taxon>Bacteria</taxon>
        <taxon>Pseudomonadati</taxon>
        <taxon>Planctomycetota</taxon>
        <taxon>Planctomycetia</taxon>
        <taxon>Planctomycetales</taxon>
        <taxon>Planctomycetaceae</taxon>
        <taxon>Gimesia</taxon>
    </lineage>
</organism>
<keyword evidence="7" id="KW-1185">Reference proteome</keyword>
<dbReference type="NCBIfam" id="TIGR02989">
    <property type="entry name" value="Sig-70_gvs1"/>
    <property type="match status" value="1"/>
</dbReference>
<dbReference type="Gene3D" id="1.10.1740.10">
    <property type="match status" value="1"/>
</dbReference>
<evidence type="ECO:0000313" key="6">
    <source>
        <dbReference type="EMBL" id="QDT40723.1"/>
    </source>
</evidence>
<dbReference type="AlphaFoldDB" id="A0A517RAB5"/>
<dbReference type="NCBIfam" id="TIGR02937">
    <property type="entry name" value="sigma70-ECF"/>
    <property type="match status" value="1"/>
</dbReference>
<evidence type="ECO:0000256" key="3">
    <source>
        <dbReference type="ARBA" id="ARBA00023082"/>
    </source>
</evidence>
<evidence type="ECO:0000256" key="4">
    <source>
        <dbReference type="ARBA" id="ARBA00023163"/>
    </source>
</evidence>
<evidence type="ECO:0000256" key="2">
    <source>
        <dbReference type="ARBA" id="ARBA00023015"/>
    </source>
</evidence>
<sequence length="181" mass="21567">MSNFIPALNHNSQGLFTSLLSKERLRIFGYIRALVPHNSDAEDIYQRVCLTLWKKFDEFDQERDFFFWACGIAFYTVCNYRRSIQHDRHFYSQELIETMSQKREQQLTNYNLRLELLHDCLNELPPEDRQLLQNVTLKNEPLKEMAKAANRSIQTLYNRLSLLRRELADCISRKLQSESQA</sequence>
<dbReference type="Pfam" id="PF04542">
    <property type="entry name" value="Sigma70_r2"/>
    <property type="match status" value="1"/>
</dbReference>
<keyword evidence="4" id="KW-0804">Transcription</keyword>
<dbReference type="InterPro" id="IPR013324">
    <property type="entry name" value="RNA_pol_sigma_r3/r4-like"/>
</dbReference>
<dbReference type="InterPro" id="IPR014284">
    <property type="entry name" value="RNA_pol_sigma-70_dom"/>
</dbReference>
<dbReference type="RefSeq" id="WP_145211143.1">
    <property type="nucleotide sequence ID" value="NZ_CP036269.1"/>
</dbReference>
<dbReference type="Proteomes" id="UP000317171">
    <property type="component" value="Chromosome"/>
</dbReference>
<protein>
    <submittedName>
        <fullName evidence="6">RNA polymerase sigma factor RpoE</fullName>
    </submittedName>
</protein>
<evidence type="ECO:0000313" key="7">
    <source>
        <dbReference type="Proteomes" id="UP000317171"/>
    </source>
</evidence>
<comment type="similarity">
    <text evidence="1">Belongs to the sigma-70 factor family. ECF subfamily.</text>
</comment>
<gene>
    <name evidence="6" type="ORF">Pan241w_07810</name>
</gene>
<accession>A0A517RAB5</accession>
<dbReference type="Gene3D" id="1.10.10.10">
    <property type="entry name" value="Winged helix-like DNA-binding domain superfamily/Winged helix DNA-binding domain"/>
    <property type="match status" value="1"/>
</dbReference>